<evidence type="ECO:0000256" key="2">
    <source>
        <dbReference type="ARBA" id="ARBA00013166"/>
    </source>
</evidence>
<dbReference type="GO" id="GO:0000049">
    <property type="term" value="F:tRNA binding"/>
    <property type="evidence" value="ECO:0007669"/>
    <property type="project" value="TreeGrafter"/>
</dbReference>
<organism evidence="11 12">
    <name type="scientific">Paracoccidioides brasiliensis</name>
    <dbReference type="NCBI Taxonomy" id="121759"/>
    <lineage>
        <taxon>Eukaryota</taxon>
        <taxon>Fungi</taxon>
        <taxon>Dikarya</taxon>
        <taxon>Ascomycota</taxon>
        <taxon>Pezizomycotina</taxon>
        <taxon>Eurotiomycetes</taxon>
        <taxon>Eurotiomycetidae</taxon>
        <taxon>Onygenales</taxon>
        <taxon>Ajellomycetaceae</taxon>
        <taxon>Paracoccidioides</taxon>
    </lineage>
</organism>
<evidence type="ECO:0000313" key="11">
    <source>
        <dbReference type="EMBL" id="ODH33660.1"/>
    </source>
</evidence>
<keyword evidence="7" id="KW-0030">Aminoacyl-tRNA synthetase</keyword>
<evidence type="ECO:0000256" key="3">
    <source>
        <dbReference type="ARBA" id="ARBA00022598"/>
    </source>
</evidence>
<evidence type="ECO:0000256" key="5">
    <source>
        <dbReference type="ARBA" id="ARBA00022840"/>
    </source>
</evidence>
<evidence type="ECO:0000256" key="7">
    <source>
        <dbReference type="ARBA" id="ARBA00023146"/>
    </source>
</evidence>
<dbReference type="InterPro" id="IPR045864">
    <property type="entry name" value="aa-tRNA-synth_II/BPL/LPL"/>
</dbReference>
<keyword evidence="4" id="KW-0547">Nucleotide-binding</keyword>
<evidence type="ECO:0000313" key="12">
    <source>
        <dbReference type="Proteomes" id="UP000242814"/>
    </source>
</evidence>
<dbReference type="GO" id="GO:0005739">
    <property type="term" value="C:mitochondrion"/>
    <property type="evidence" value="ECO:0007669"/>
    <property type="project" value="TreeGrafter"/>
</dbReference>
<proteinExistence type="inferred from homology"/>
<dbReference type="PROSITE" id="PS50862">
    <property type="entry name" value="AA_TRNA_LIGASE_II"/>
    <property type="match status" value="1"/>
</dbReference>
<protein>
    <recommendedName>
        <fullName evidence="2">lysine--tRNA ligase</fullName>
        <ecNumber evidence="2">6.1.1.6</ecNumber>
    </recommendedName>
    <alternativeName>
        <fullName evidence="8">Lysyl-tRNA synthetase</fullName>
    </alternativeName>
</protein>
<dbReference type="PANTHER" id="PTHR42918">
    <property type="entry name" value="LYSYL-TRNA SYNTHETASE"/>
    <property type="match status" value="1"/>
</dbReference>
<dbReference type="Gene3D" id="3.30.930.10">
    <property type="entry name" value="Bira Bifunctional Protein, Domain 2"/>
    <property type="match status" value="1"/>
</dbReference>
<dbReference type="Gene3D" id="2.40.50.140">
    <property type="entry name" value="Nucleic acid-binding proteins"/>
    <property type="match status" value="1"/>
</dbReference>
<evidence type="ECO:0000256" key="6">
    <source>
        <dbReference type="ARBA" id="ARBA00022917"/>
    </source>
</evidence>
<dbReference type="SUPFAM" id="SSF50249">
    <property type="entry name" value="Nucleic acid-binding proteins"/>
    <property type="match status" value="1"/>
</dbReference>
<comment type="similarity">
    <text evidence="1">Belongs to the class-II aminoacyl-tRNA synthetase family.</text>
</comment>
<reference evidence="11 12" key="1">
    <citation type="submission" date="2016-06" db="EMBL/GenBank/DDBJ databases">
        <authorList>
            <person name="Kjaerup R.B."/>
            <person name="Dalgaard T.S."/>
            <person name="Juul-Madsen H.R."/>
        </authorList>
    </citation>
    <scope>NUCLEOTIDE SEQUENCE [LARGE SCALE GENOMIC DNA]</scope>
    <source>
        <strain evidence="11 12">Pb300</strain>
    </source>
</reference>
<feature type="domain" description="Aminoacyl-transfer RNA synthetases class-II family profile" evidence="10">
    <location>
        <begin position="228"/>
        <end position="559"/>
    </location>
</feature>
<dbReference type="InterPro" id="IPR012340">
    <property type="entry name" value="NA-bd_OB-fold"/>
</dbReference>
<dbReference type="InterPro" id="IPR004364">
    <property type="entry name" value="Aa-tRNA-synt_II"/>
</dbReference>
<dbReference type="SUPFAM" id="SSF55681">
    <property type="entry name" value="Class II aaRS and biotin synthetases"/>
    <property type="match status" value="1"/>
</dbReference>
<name>A0A1D2JGL2_PARBR</name>
<dbReference type="AlphaFoldDB" id="A0A1D2JGL2"/>
<dbReference type="GO" id="GO:0070154">
    <property type="term" value="P:mitochondrial lysyl-tRNA aminoacylation"/>
    <property type="evidence" value="ECO:0007669"/>
    <property type="project" value="TreeGrafter"/>
</dbReference>
<dbReference type="FunFam" id="2.40.50.140:FF:000050">
    <property type="entry name" value="Lysine--tRNA ligase"/>
    <property type="match status" value="1"/>
</dbReference>
<keyword evidence="3 11" id="KW-0436">Ligase</keyword>
<keyword evidence="5" id="KW-0067">ATP-binding</keyword>
<dbReference type="EMBL" id="LZYO01000110">
    <property type="protein sequence ID" value="ODH33660.1"/>
    <property type="molecule type" value="Genomic_DNA"/>
</dbReference>
<dbReference type="InterPro" id="IPR018149">
    <property type="entry name" value="Lys-tRNA-synth_II_C"/>
</dbReference>
<evidence type="ECO:0000259" key="10">
    <source>
        <dbReference type="PROSITE" id="PS50862"/>
    </source>
</evidence>
<evidence type="ECO:0000256" key="4">
    <source>
        <dbReference type="ARBA" id="ARBA00022741"/>
    </source>
</evidence>
<dbReference type="InterPro" id="IPR006195">
    <property type="entry name" value="aa-tRNA-synth_II"/>
</dbReference>
<dbReference type="FunFam" id="3.30.930.10:FF:000094">
    <property type="entry name" value="Lysine--tRNA ligase, mitochondrial"/>
    <property type="match status" value="1"/>
</dbReference>
<accession>A0A1D2JGL2</accession>
<dbReference type="CDD" id="cd04322">
    <property type="entry name" value="LysRS_N"/>
    <property type="match status" value="1"/>
</dbReference>
<evidence type="ECO:0000256" key="8">
    <source>
        <dbReference type="ARBA" id="ARBA00030563"/>
    </source>
</evidence>
<dbReference type="Pfam" id="PF01336">
    <property type="entry name" value="tRNA_anti-codon"/>
    <property type="match status" value="1"/>
</dbReference>
<dbReference type="Pfam" id="PF00152">
    <property type="entry name" value="tRNA-synt_2"/>
    <property type="match status" value="1"/>
</dbReference>
<dbReference type="GO" id="GO:0005524">
    <property type="term" value="F:ATP binding"/>
    <property type="evidence" value="ECO:0007669"/>
    <property type="project" value="UniProtKB-KW"/>
</dbReference>
<evidence type="ECO:0000256" key="1">
    <source>
        <dbReference type="ARBA" id="ARBA00008226"/>
    </source>
</evidence>
<dbReference type="EC" id="6.1.1.6" evidence="2"/>
<dbReference type="GO" id="GO:0004824">
    <property type="term" value="F:lysine-tRNA ligase activity"/>
    <property type="evidence" value="ECO:0007669"/>
    <property type="project" value="UniProtKB-EC"/>
</dbReference>
<dbReference type="PRINTS" id="PR00982">
    <property type="entry name" value="TRNASYNTHLYS"/>
</dbReference>
<dbReference type="Proteomes" id="UP000242814">
    <property type="component" value="Unassembled WGS sequence"/>
</dbReference>
<sequence length="573" mass="64167">MDATLFPGPEGQLLTICTRCSLSQTPVPSSCRITTQAFRSVRWSSANTSTQLRSENKPCWKDRIAQLRDVYPDPYPRLSVDKRSISCDEFHTRYNSLAPNETAEQDKVVICGRIQSARSAGSKLIFLDLVQNGRKVQILCNQRHMDAMGVTPEKFKQFYHLLRRGDVLSVIGNPHRTGRGELSVTVSELPKLITPCLHDIPLRVKEQETSPYDRHVQLLSSPTASDILRTRSAIIQYIRNFFFNRSFMEVETPILASVAGGAVARPFQTCATEFPDRPLALRIAPELWLKRLVVGGFDKVFEIGPSFRNEGLDNTHNPEFTTCEFYHAYADLETLISITESLLTGLSQHIHTLHQTIQSSLSLPPAPFTTPFRRLDFIPALEQAMSHKLPNLTPTSTHNPTTQIHELFNNHLNQPLPSNPTLPRLLNRLSSIYLEPQCKEPTLIINHPECLSPLSKSFIHPQCGQVVAARAELFIDSREVMNMYEEENSPFEQRRKFEGQVGVQGKEMGCGVGSGEGGGKVGDESYLRALQWGLPPTGGWGCGVDRLCMLFTGARRIGDVLSFGNLRSVTRSE</sequence>
<evidence type="ECO:0000256" key="9">
    <source>
        <dbReference type="ARBA" id="ARBA00048573"/>
    </source>
</evidence>
<dbReference type="InterPro" id="IPR004365">
    <property type="entry name" value="NA-bd_OB_tRNA"/>
</dbReference>
<comment type="catalytic activity">
    <reaction evidence="9">
        <text>tRNA(Lys) + L-lysine + ATP = L-lysyl-tRNA(Lys) + AMP + diphosphate</text>
        <dbReference type="Rhea" id="RHEA:20792"/>
        <dbReference type="Rhea" id="RHEA-COMP:9696"/>
        <dbReference type="Rhea" id="RHEA-COMP:9697"/>
        <dbReference type="ChEBI" id="CHEBI:30616"/>
        <dbReference type="ChEBI" id="CHEBI:32551"/>
        <dbReference type="ChEBI" id="CHEBI:33019"/>
        <dbReference type="ChEBI" id="CHEBI:78442"/>
        <dbReference type="ChEBI" id="CHEBI:78529"/>
        <dbReference type="ChEBI" id="CHEBI:456215"/>
        <dbReference type="EC" id="6.1.1.6"/>
    </reaction>
</comment>
<dbReference type="VEuPathDB" id="FungiDB:PADG_03881"/>
<dbReference type="InterPro" id="IPR044136">
    <property type="entry name" value="Lys-tRNA-ligase_II_N"/>
</dbReference>
<dbReference type="PANTHER" id="PTHR42918:SF5">
    <property type="entry name" value="LYSINE--TRNA LIGASE, MITOCHONDRIAL"/>
    <property type="match status" value="1"/>
</dbReference>
<gene>
    <name evidence="11" type="ORF">ACO22_03278</name>
</gene>
<dbReference type="VEuPathDB" id="FungiDB:PABG_01297"/>
<comment type="caution">
    <text evidence="11">The sequence shown here is derived from an EMBL/GenBank/DDBJ whole genome shotgun (WGS) entry which is preliminary data.</text>
</comment>
<keyword evidence="6" id="KW-0648">Protein biosynthesis</keyword>